<keyword evidence="10 14" id="KW-0460">Magnesium</keyword>
<dbReference type="InterPro" id="IPR055181">
    <property type="entry name" value="FGAR-AT_PurM_N-like"/>
</dbReference>
<evidence type="ECO:0000259" key="19">
    <source>
        <dbReference type="Pfam" id="PF22689"/>
    </source>
</evidence>
<evidence type="ECO:0000256" key="10">
    <source>
        <dbReference type="ARBA" id="ARBA00022842"/>
    </source>
</evidence>
<dbReference type="InterPro" id="IPR010918">
    <property type="entry name" value="PurM-like_C_dom"/>
</dbReference>
<feature type="binding site" evidence="14">
    <location>
        <position position="598"/>
    </location>
    <ligand>
        <name>ATP</name>
        <dbReference type="ChEBI" id="CHEBI:30616"/>
    </ligand>
</feature>
<dbReference type="UniPathway" id="UPA00074">
    <property type="reaction ID" value="UER00128"/>
</dbReference>
<dbReference type="Proteomes" id="UP000031637">
    <property type="component" value="Chromosome"/>
</dbReference>
<dbReference type="FunFam" id="3.30.1330.10:FF:000002">
    <property type="entry name" value="Phosphoribosylformylglycinamidine synthase"/>
    <property type="match status" value="1"/>
</dbReference>
<keyword evidence="7 14" id="KW-0547">Nucleotide-binding</keyword>
<dbReference type="HAMAP" id="MF_00419">
    <property type="entry name" value="PurL_1"/>
    <property type="match status" value="1"/>
</dbReference>
<dbReference type="PANTHER" id="PTHR10099">
    <property type="entry name" value="PHOSPHORIBOSYLFORMYLGLYCINAMIDINE SYNTHASE"/>
    <property type="match status" value="1"/>
</dbReference>
<evidence type="ECO:0000259" key="17">
    <source>
        <dbReference type="Pfam" id="PF18072"/>
    </source>
</evidence>
<organism evidence="20 21">
    <name type="scientific">Sulfuritalea hydrogenivorans sk43H</name>
    <dbReference type="NCBI Taxonomy" id="1223802"/>
    <lineage>
        <taxon>Bacteria</taxon>
        <taxon>Pseudomonadati</taxon>
        <taxon>Pseudomonadota</taxon>
        <taxon>Betaproteobacteria</taxon>
        <taxon>Nitrosomonadales</taxon>
        <taxon>Sterolibacteriaceae</taxon>
        <taxon>Sulfuritalea</taxon>
    </lineage>
</organism>
<evidence type="ECO:0000256" key="8">
    <source>
        <dbReference type="ARBA" id="ARBA00022755"/>
    </source>
</evidence>
<feature type="active site" evidence="14">
    <location>
        <position position="1202"/>
    </location>
</feature>
<dbReference type="InterPro" id="IPR040707">
    <property type="entry name" value="FGAR-AT_N"/>
</dbReference>
<dbReference type="STRING" id="1223802.SUTH_02225"/>
<dbReference type="GO" id="GO:0005524">
    <property type="term" value="F:ATP binding"/>
    <property type="evidence" value="ECO:0007669"/>
    <property type="project" value="UniProtKB-UniRule"/>
</dbReference>
<dbReference type="Gene3D" id="3.90.650.10">
    <property type="entry name" value="PurM-like C-terminal domain"/>
    <property type="match status" value="2"/>
</dbReference>
<dbReference type="GO" id="GO:0006189">
    <property type="term" value="P:'de novo' IMP biosynthetic process"/>
    <property type="evidence" value="ECO:0007669"/>
    <property type="project" value="UniProtKB-UniRule"/>
</dbReference>
<evidence type="ECO:0000256" key="1">
    <source>
        <dbReference type="ARBA" id="ARBA00004496"/>
    </source>
</evidence>
<feature type="binding site" evidence="14">
    <location>
        <position position="638"/>
    </location>
    <ligand>
        <name>Mg(2+)</name>
        <dbReference type="ChEBI" id="CHEBI:18420"/>
    </ligand>
</feature>
<dbReference type="InterPro" id="IPR010073">
    <property type="entry name" value="PurL_large"/>
</dbReference>
<dbReference type="PROSITE" id="PS51273">
    <property type="entry name" value="GATASE_TYPE_1"/>
    <property type="match status" value="1"/>
</dbReference>
<feature type="domain" description="Phosphoribosylformylglycinamidine synthase N-terminal" evidence="18">
    <location>
        <begin position="1"/>
        <end position="75"/>
    </location>
</feature>
<feature type="domain" description="FGAR-AT PurM N-terminal-like" evidence="19">
    <location>
        <begin position="568"/>
        <end position="731"/>
    </location>
</feature>
<dbReference type="SUPFAM" id="SSF82697">
    <property type="entry name" value="PurS-like"/>
    <property type="match status" value="1"/>
</dbReference>
<evidence type="ECO:0000259" key="16">
    <source>
        <dbReference type="Pfam" id="PF02769"/>
    </source>
</evidence>
<dbReference type="InterPro" id="IPR041609">
    <property type="entry name" value="PurL_linker"/>
</dbReference>
<dbReference type="FunFam" id="3.40.50.880:FF:000008">
    <property type="entry name" value="Phosphoribosylformylglycinamidine synthase"/>
    <property type="match status" value="1"/>
</dbReference>
<dbReference type="NCBIfam" id="NF003672">
    <property type="entry name" value="PRK05297.1"/>
    <property type="match status" value="1"/>
</dbReference>
<feature type="active site" evidence="14">
    <location>
        <position position="1200"/>
    </location>
</feature>
<comment type="pathway">
    <text evidence="2 14">Purine metabolism; IMP biosynthesis via de novo pathway; 5-amino-1-(5-phospho-D-ribosyl)imidazole from N(2)-formyl-N(1)-(5-phospho-D-ribosyl)glycinamide: step 1/2.</text>
</comment>
<dbReference type="HOGENOM" id="CLU_001031_0_2_4"/>
<comment type="subunit">
    <text evidence="14">Monomer.</text>
</comment>
<dbReference type="NCBIfam" id="TIGR01735">
    <property type="entry name" value="FGAM_synt"/>
    <property type="match status" value="1"/>
</dbReference>
<feature type="binding site" evidence="14">
    <location>
        <position position="599"/>
    </location>
    <ligand>
        <name>Mg(2+)</name>
        <dbReference type="ChEBI" id="CHEBI:18420"/>
    </ligand>
</feature>
<dbReference type="Pfam" id="PF02769">
    <property type="entry name" value="AIRS_C"/>
    <property type="match status" value="2"/>
</dbReference>
<dbReference type="GO" id="GO:0004642">
    <property type="term" value="F:phosphoribosylformylglycinamidine synthase activity"/>
    <property type="evidence" value="ECO:0007669"/>
    <property type="project" value="UniProtKB-UniRule"/>
</dbReference>
<comment type="similarity">
    <text evidence="3 14">In the N-terminal section; belongs to the FGAMS family.</text>
</comment>
<dbReference type="Gene3D" id="3.40.50.880">
    <property type="match status" value="1"/>
</dbReference>
<keyword evidence="8 14" id="KW-0658">Purine biosynthesis</keyword>
<dbReference type="Pfam" id="PF13507">
    <property type="entry name" value="GATase_5"/>
    <property type="match status" value="1"/>
</dbReference>
<proteinExistence type="inferred from homology"/>
<evidence type="ECO:0000256" key="6">
    <source>
        <dbReference type="ARBA" id="ARBA00022723"/>
    </source>
</evidence>
<dbReference type="InterPro" id="IPR029062">
    <property type="entry name" value="Class_I_gatase-like"/>
</dbReference>
<dbReference type="FunFam" id="1.10.8.750:FF:000002">
    <property type="entry name" value="Phosphoribosylformylglycinamidine synthase"/>
    <property type="match status" value="1"/>
</dbReference>
<evidence type="ECO:0000313" key="21">
    <source>
        <dbReference type="Proteomes" id="UP000031637"/>
    </source>
</evidence>
<dbReference type="SMART" id="SM01211">
    <property type="entry name" value="GATase_5"/>
    <property type="match status" value="1"/>
</dbReference>
<dbReference type="CDD" id="cd01740">
    <property type="entry name" value="GATase1_FGAR_AT"/>
    <property type="match status" value="1"/>
</dbReference>
<dbReference type="Pfam" id="PF18072">
    <property type="entry name" value="FGAR-AT_linker"/>
    <property type="match status" value="1"/>
</dbReference>
<feature type="active site" description="Nucleophile" evidence="14">
    <location>
        <position position="1080"/>
    </location>
</feature>
<evidence type="ECO:0000256" key="11">
    <source>
        <dbReference type="ARBA" id="ARBA00022962"/>
    </source>
</evidence>
<evidence type="ECO:0000256" key="3">
    <source>
        <dbReference type="ARBA" id="ARBA00008608"/>
    </source>
</evidence>
<evidence type="ECO:0000256" key="15">
    <source>
        <dbReference type="SAM" id="MobiDB-lite"/>
    </source>
</evidence>
<dbReference type="EC" id="6.3.5.3" evidence="14"/>
<dbReference type="FunFam" id="3.30.1330.10:FF:000005">
    <property type="entry name" value="Phosphoribosylformylglycinamidine synthase"/>
    <property type="match status" value="1"/>
</dbReference>
<evidence type="ECO:0000256" key="14">
    <source>
        <dbReference type="HAMAP-Rule" id="MF_00419"/>
    </source>
</evidence>
<gene>
    <name evidence="14 20" type="primary">purL</name>
    <name evidence="20" type="ORF">SUTH_02225</name>
</gene>
<keyword evidence="4 14" id="KW-0963">Cytoplasm</keyword>
<comment type="catalytic activity">
    <reaction evidence="12 14">
        <text>N(2)-formyl-N(1)-(5-phospho-beta-D-ribosyl)glycinamide + L-glutamine + ATP + H2O = 2-formamido-N(1)-(5-O-phospho-beta-D-ribosyl)acetamidine + L-glutamate + ADP + phosphate + H(+)</text>
        <dbReference type="Rhea" id="RHEA:17129"/>
        <dbReference type="ChEBI" id="CHEBI:15377"/>
        <dbReference type="ChEBI" id="CHEBI:15378"/>
        <dbReference type="ChEBI" id="CHEBI:29985"/>
        <dbReference type="ChEBI" id="CHEBI:30616"/>
        <dbReference type="ChEBI" id="CHEBI:43474"/>
        <dbReference type="ChEBI" id="CHEBI:58359"/>
        <dbReference type="ChEBI" id="CHEBI:147286"/>
        <dbReference type="ChEBI" id="CHEBI:147287"/>
        <dbReference type="ChEBI" id="CHEBI:456216"/>
        <dbReference type="EC" id="6.3.5.3"/>
    </reaction>
</comment>
<dbReference type="AlphaFoldDB" id="W0SGY0"/>
<dbReference type="GO" id="GO:0046872">
    <property type="term" value="F:metal ion binding"/>
    <property type="evidence" value="ECO:0007669"/>
    <property type="project" value="UniProtKB-KW"/>
</dbReference>
<dbReference type="KEGG" id="shd:SUTH_02225"/>
<sequence>MVTPRLGTISPWSSKATDIARNCGFANVKRIERGTAFHVSGAIGGEREKSALATRLHDRMTESVLDSIDAARALFQHVAPQPLSTVDLLAGGRDALVKANVELGLALSADEIDYLAENFGKLQRNPTDVELMMFAQANSEHCRHKIFNASWTVDGVDQPLSLFGMIRETHKAHPDGTVVAYSDNAAVIEGAAIRRFYPRADGGYEYGEETTHILAKVETHNHPTAISPFPGAATGSGGEIRDEGATGRGSKPKAGLCGFSVSDLKIPGYAQPWESNYGKPERIASALDIMIEGPIGAAAFNNEFGRPNLAGYFRSFEQEFNGEMRGYHKPIMIAGGLGNIAADHAFKIRFPAGSLLIQLGGPGMLIGLGGGAASSMATGANTADLDFASVQRGNPEIQRRAQEVIDRCWQQGDGNPILAIHDVGAGGISNAMPELAHDAGCGAAFDLRALPSEEPGMSPREIWSNEAQERYVLAIAPERLEEFRALCERERCPFAVLGVATDDGQLTVKDDHFGNKPVDMPMEVLLGKAPKLHRDARRHQVVMPPLDVAGIDLKEAALRILRLPAVASKNFLITIGDRSVGGFTARDQMVGPWQVPVADVAVTAMGYDTLRGECFAMGERTPLALLDAAASGRMAVGEALTNLAAADVGDIGRVKLSANWMAAAGHGHEDAALFDTVKAVGLEFCPALGVSIPVGKDSLSMRTKWEGNGEEQGVAKQVTAPLSLIVSAFAPVGDVRRTLTPQLRPDAEVGETELVLIDLGEGRNRLGGSALAQVHGVSGDLPPDADAASLKAFFGAIQALNRDGKILAYHDRSDGGLFATVCEMSFASHVGISLNLDGLCYDPLMNDVDGSERFPQIAGRQRDRVITALFNEELGAVLQIRREDRTAVMQTLRDAGLGACTHAIGTTNTADEVRVWRNAKTVFAAHRNELQRVWSEGSFQIARLRDDPACAQEEFDALLDADNPGLSMTLKLESGAPFVATGARPKIAILREQGVNGHVEMAAAFERAGFAPYDVHMSDLQAGRVHLASFSGLAACGGFSYGDVLGAGQGWAKSVLFNDRLRDEFAAFFNRADSFALGVCNGCQMMAHLAPIIPGAQDWPTFQRNRSEQFEARVVMVEIPPSPSILLAGMAGSKLPVVVSHGEGRAEFAAGQGGKALAAMRYIDNRGATATTYPFNPNGSPDGIAGVTTADGRFTIMMPHPERTFRSVQMSWQPPGLGEDAPWLAMFRNARRWLG</sequence>
<keyword evidence="6 14" id="KW-0479">Metal-binding</keyword>
<protein>
    <recommendedName>
        <fullName evidence="14">Phosphoribosylformylglycinamidine synthase</fullName>
        <shortName evidence="14">FGAM synthase</shortName>
        <shortName evidence="14">FGAMS</shortName>
        <ecNumber evidence="14">6.3.5.3</ecNumber>
    </recommendedName>
    <alternativeName>
        <fullName evidence="14">Formylglycinamide ribonucleotide amidotransferase</fullName>
        <shortName evidence="14">FGAR amidotransferase</shortName>
        <shortName evidence="14">FGAR-AT</shortName>
    </alternativeName>
</protein>
<comment type="caution">
    <text evidence="14">Lacks conserved residue(s) required for the propagation of feature annotation.</text>
</comment>
<feature type="binding site" evidence="14">
    <location>
        <position position="642"/>
    </location>
    <ligand>
        <name>Mg(2+)</name>
        <dbReference type="ChEBI" id="CHEBI:18420"/>
    </ligand>
</feature>
<name>W0SGY0_9PROT</name>
<evidence type="ECO:0000256" key="12">
    <source>
        <dbReference type="ARBA" id="ARBA00052585"/>
    </source>
</evidence>
<dbReference type="EMBL" id="AP012547">
    <property type="protein sequence ID" value="BAO30015.1"/>
    <property type="molecule type" value="Genomic_DNA"/>
</dbReference>
<dbReference type="CDD" id="cd02204">
    <property type="entry name" value="PurL_repeat2"/>
    <property type="match status" value="1"/>
</dbReference>
<evidence type="ECO:0000256" key="4">
    <source>
        <dbReference type="ARBA" id="ARBA00022490"/>
    </source>
</evidence>
<dbReference type="Pfam" id="PF18076">
    <property type="entry name" value="FGAR-AT_N"/>
    <property type="match status" value="1"/>
</dbReference>
<dbReference type="SUPFAM" id="SSF55326">
    <property type="entry name" value="PurM N-terminal domain-like"/>
    <property type="match status" value="2"/>
</dbReference>
<dbReference type="SUPFAM" id="SSF52317">
    <property type="entry name" value="Class I glutamine amidotransferase-like"/>
    <property type="match status" value="1"/>
</dbReference>
<keyword evidence="11 14" id="KW-0315">Glutamine amidotransferase</keyword>
<feature type="binding site" evidence="14">
    <location>
        <begin position="231"/>
        <end position="242"/>
    </location>
    <ligand>
        <name>ATP</name>
        <dbReference type="ChEBI" id="CHEBI:30616"/>
    </ligand>
</feature>
<dbReference type="SUPFAM" id="SSF56042">
    <property type="entry name" value="PurM C-terminal domain-like"/>
    <property type="match status" value="2"/>
</dbReference>
<feature type="domain" description="PurM-like C-terminal" evidence="16">
    <location>
        <begin position="755"/>
        <end position="915"/>
    </location>
</feature>
<evidence type="ECO:0000256" key="7">
    <source>
        <dbReference type="ARBA" id="ARBA00022741"/>
    </source>
</evidence>
<keyword evidence="9 14" id="KW-0067">ATP-binding</keyword>
<dbReference type="Pfam" id="PF22689">
    <property type="entry name" value="FGAR-AT_PurM_N-like"/>
    <property type="match status" value="1"/>
</dbReference>
<feature type="region of interest" description="Disordered" evidence="15">
    <location>
        <begin position="226"/>
        <end position="251"/>
    </location>
</feature>
<dbReference type="Gene3D" id="3.30.1330.10">
    <property type="entry name" value="PurM-like, N-terminal domain"/>
    <property type="match status" value="2"/>
</dbReference>
<evidence type="ECO:0000256" key="9">
    <source>
        <dbReference type="ARBA" id="ARBA00022840"/>
    </source>
</evidence>
<dbReference type="CDD" id="cd02203">
    <property type="entry name" value="PurL_repeat1"/>
    <property type="match status" value="1"/>
</dbReference>
<feature type="domain" description="Phosphoribosylformylglycinamidine synthase linker" evidence="17">
    <location>
        <begin position="96"/>
        <end position="145"/>
    </location>
</feature>
<dbReference type="GO" id="GO:0005737">
    <property type="term" value="C:cytoplasm"/>
    <property type="evidence" value="ECO:0007669"/>
    <property type="project" value="UniProtKB-SubCell"/>
</dbReference>
<dbReference type="Gene3D" id="1.10.8.750">
    <property type="entry name" value="Phosphoribosylformylglycinamidine synthase, linker domain"/>
    <property type="match status" value="1"/>
</dbReference>
<dbReference type="InterPro" id="IPR036921">
    <property type="entry name" value="PurM-like_N_sf"/>
</dbReference>
<reference evidence="20 21" key="1">
    <citation type="journal article" date="2014" name="Syst. Appl. Microbiol.">
        <title>Complete genomes of freshwater sulfur oxidizers Sulfuricella denitrificans skB26 and Sulfuritalea hydrogenivorans sk43H: genetic insights into the sulfur oxidation pathway of betaproteobacteria.</title>
        <authorList>
            <person name="Watanabe T."/>
            <person name="Kojima H."/>
            <person name="Fukui M."/>
        </authorList>
    </citation>
    <scope>NUCLEOTIDE SEQUENCE [LARGE SCALE GENOMIC DNA]</scope>
    <source>
        <strain evidence="20">DSM22779</strain>
    </source>
</reference>
<comment type="subcellular location">
    <subcellularLocation>
        <location evidence="1 14">Cytoplasm</location>
    </subcellularLocation>
</comment>
<dbReference type="InterPro" id="IPR036604">
    <property type="entry name" value="PurS-like_sf"/>
</dbReference>
<dbReference type="FunFam" id="3.90.650.10:FF:000002">
    <property type="entry name" value="Phosphoribosylformylglycinamidine synthase"/>
    <property type="match status" value="1"/>
</dbReference>
<accession>W0SGY0</accession>
<evidence type="ECO:0000256" key="2">
    <source>
        <dbReference type="ARBA" id="ARBA00004920"/>
    </source>
</evidence>
<keyword evidence="5 14" id="KW-0436">Ligase</keyword>
<evidence type="ECO:0000256" key="13">
    <source>
        <dbReference type="ARBA" id="ARBA00057317"/>
    </source>
</evidence>
<evidence type="ECO:0000313" key="20">
    <source>
        <dbReference type="EMBL" id="BAO30015.1"/>
    </source>
</evidence>
<feature type="domain" description="PurM-like C-terminal" evidence="16">
    <location>
        <begin position="352"/>
        <end position="510"/>
    </location>
</feature>
<keyword evidence="21" id="KW-1185">Reference proteome</keyword>
<dbReference type="PANTHER" id="PTHR10099:SF1">
    <property type="entry name" value="PHOSPHORIBOSYLFORMYLGLYCINAMIDINE SYNTHASE"/>
    <property type="match status" value="1"/>
</dbReference>
<comment type="function">
    <text evidence="13 14">Phosphoribosylformylglycinamidine synthase involved in the purines biosynthetic pathway. Catalyzes the ATP-dependent conversion of formylglycinamide ribonucleotide (FGAR) and glutamine to yield formylglycinamidine ribonucleotide (FGAM) and glutamate.</text>
</comment>
<dbReference type="InterPro" id="IPR036676">
    <property type="entry name" value="PurM-like_C_sf"/>
</dbReference>
<dbReference type="SUPFAM" id="SSF109736">
    <property type="entry name" value="FGAM synthase PurL, linker domain"/>
    <property type="match status" value="1"/>
</dbReference>
<evidence type="ECO:0000256" key="5">
    <source>
        <dbReference type="ARBA" id="ARBA00022598"/>
    </source>
</evidence>
<feature type="binding site" evidence="14">
    <location>
        <position position="811"/>
    </location>
    <ligand>
        <name>Mg(2+)</name>
        <dbReference type="ChEBI" id="CHEBI:18420"/>
    </ligand>
</feature>
<evidence type="ECO:0000259" key="18">
    <source>
        <dbReference type="Pfam" id="PF18076"/>
    </source>
</evidence>
<feature type="binding site" evidence="14">
    <location>
        <position position="813"/>
    </location>
    <ligand>
        <name>ATP</name>
        <dbReference type="ChEBI" id="CHEBI:30616"/>
    </ligand>
</feature>